<evidence type="ECO:0000313" key="6">
    <source>
        <dbReference type="EMBL" id="MCD2424883.1"/>
    </source>
</evidence>
<evidence type="ECO:0000313" key="7">
    <source>
        <dbReference type="Proteomes" id="UP001199816"/>
    </source>
</evidence>
<dbReference type="PROSITE" id="PS51635">
    <property type="entry name" value="PNPLA"/>
    <property type="match status" value="1"/>
</dbReference>
<accession>A0ABS8PX22</accession>
<dbReference type="Pfam" id="PF01734">
    <property type="entry name" value="Patatin"/>
    <property type="match status" value="1"/>
</dbReference>
<feature type="domain" description="PNPLA" evidence="5">
    <location>
        <begin position="5"/>
        <end position="201"/>
    </location>
</feature>
<dbReference type="InterPro" id="IPR016035">
    <property type="entry name" value="Acyl_Trfase/lysoPLipase"/>
</dbReference>
<evidence type="ECO:0000256" key="2">
    <source>
        <dbReference type="ARBA" id="ARBA00022963"/>
    </source>
</evidence>
<dbReference type="PANTHER" id="PTHR14226">
    <property type="entry name" value="NEUROPATHY TARGET ESTERASE/SWISS CHEESE D.MELANOGASTER"/>
    <property type="match status" value="1"/>
</dbReference>
<keyword evidence="2 4" id="KW-0442">Lipid degradation</keyword>
<evidence type="ECO:0000256" key="4">
    <source>
        <dbReference type="PROSITE-ProRule" id="PRU01161"/>
    </source>
</evidence>
<feature type="short sequence motif" description="GXGXXG" evidence="4">
    <location>
        <begin position="9"/>
        <end position="14"/>
    </location>
</feature>
<dbReference type="PANTHER" id="PTHR14226:SF74">
    <property type="entry name" value="BLR4684 PROTEIN"/>
    <property type="match status" value="1"/>
</dbReference>
<feature type="active site" description="Nucleophile" evidence="4">
    <location>
        <position position="39"/>
    </location>
</feature>
<keyword evidence="3 4" id="KW-0443">Lipid metabolism</keyword>
<proteinExistence type="predicted"/>
<evidence type="ECO:0000256" key="3">
    <source>
        <dbReference type="ARBA" id="ARBA00023098"/>
    </source>
</evidence>
<keyword evidence="7" id="KW-1185">Reference proteome</keyword>
<protein>
    <submittedName>
        <fullName evidence="6">Patatin-like phospholipase family protein</fullName>
    </submittedName>
</protein>
<reference evidence="6 7" key="1">
    <citation type="submission" date="2021-11" db="EMBL/GenBank/DDBJ databases">
        <title>Genomic of Niabella pedocola.</title>
        <authorList>
            <person name="Wu T."/>
        </authorList>
    </citation>
    <scope>NUCLEOTIDE SEQUENCE [LARGE SCALE GENOMIC DNA]</scope>
    <source>
        <strain evidence="6 7">JCM 31011</strain>
    </source>
</reference>
<dbReference type="InterPro" id="IPR002641">
    <property type="entry name" value="PNPLA_dom"/>
</dbReference>
<dbReference type="Proteomes" id="UP001199816">
    <property type="component" value="Unassembled WGS sequence"/>
</dbReference>
<comment type="caution">
    <text evidence="6">The sequence shown here is derived from an EMBL/GenBank/DDBJ whole genome shotgun (WGS) entry which is preliminary data.</text>
</comment>
<name>A0ABS8PX22_9BACT</name>
<evidence type="ECO:0000256" key="1">
    <source>
        <dbReference type="ARBA" id="ARBA00022801"/>
    </source>
</evidence>
<sequence length="347" mass="37523">MKKALIISGGGSKGAFAVGVVKDLETTYRLTFDTVVGTSTGALIAPLAALNQLDVLETLYTSVTTDDLLEAQNLGASIWNGNSLYTANGLGSKVRQIYTDAFYNQLLASGAKVYLTTTCLQSQELVVYTTDPDPAAGTYYRTEKIKSAEQFRRAVMASASQPVFMPPVRINKDLPGTNNPAFQYVDGGTREYAGIGIALEAGAQELFTILLSARNNAPDQSSYNDLLAILLQTVAVFITDVADNDLFASRQYIHFINYINQVKAAMKADGITDAALDRYFGSTNPDYQNLINRAPVKLHILQPDAALDGGPGGLVFDPAKMQQMVQLGKTALQHYVARLRPGETDWA</sequence>
<dbReference type="InterPro" id="IPR050301">
    <property type="entry name" value="NTE"/>
</dbReference>
<evidence type="ECO:0000259" key="5">
    <source>
        <dbReference type="PROSITE" id="PS51635"/>
    </source>
</evidence>
<dbReference type="RefSeq" id="WP_231007232.1">
    <property type="nucleotide sequence ID" value="NZ_JAJNEC010000005.1"/>
</dbReference>
<dbReference type="SUPFAM" id="SSF52151">
    <property type="entry name" value="FabD/lysophospholipase-like"/>
    <property type="match status" value="1"/>
</dbReference>
<organism evidence="6 7">
    <name type="scientific">Niabella pedocola</name>
    <dbReference type="NCBI Taxonomy" id="1752077"/>
    <lineage>
        <taxon>Bacteria</taxon>
        <taxon>Pseudomonadati</taxon>
        <taxon>Bacteroidota</taxon>
        <taxon>Chitinophagia</taxon>
        <taxon>Chitinophagales</taxon>
        <taxon>Chitinophagaceae</taxon>
        <taxon>Niabella</taxon>
    </lineage>
</organism>
<feature type="short sequence motif" description="DGA/G" evidence="4">
    <location>
        <begin position="186"/>
        <end position="188"/>
    </location>
</feature>
<gene>
    <name evidence="6" type="ORF">LQ567_19020</name>
</gene>
<dbReference type="Gene3D" id="3.40.1090.10">
    <property type="entry name" value="Cytosolic phospholipase A2 catalytic domain"/>
    <property type="match status" value="1"/>
</dbReference>
<feature type="short sequence motif" description="GXSXG" evidence="4">
    <location>
        <begin position="37"/>
        <end position="41"/>
    </location>
</feature>
<keyword evidence="1 4" id="KW-0378">Hydrolase</keyword>
<feature type="active site" description="Proton acceptor" evidence="4">
    <location>
        <position position="186"/>
    </location>
</feature>
<dbReference type="EMBL" id="JAJNEC010000005">
    <property type="protein sequence ID" value="MCD2424883.1"/>
    <property type="molecule type" value="Genomic_DNA"/>
</dbReference>